<keyword evidence="2 10" id="KW-0597">Phosphoprotein</keyword>
<evidence type="ECO:0000259" key="11">
    <source>
        <dbReference type="PROSITE" id="PS50110"/>
    </source>
</evidence>
<feature type="domain" description="Response regulatory" evidence="11">
    <location>
        <begin position="7"/>
        <end position="120"/>
    </location>
</feature>
<evidence type="ECO:0000313" key="13">
    <source>
        <dbReference type="Proteomes" id="UP000246073"/>
    </source>
</evidence>
<dbReference type="SMART" id="SM00448">
    <property type="entry name" value="REC"/>
    <property type="match status" value="1"/>
</dbReference>
<dbReference type="AlphaFoldDB" id="A0A2P9HES9"/>
<evidence type="ECO:0000256" key="10">
    <source>
        <dbReference type="PROSITE-ProRule" id="PRU00169"/>
    </source>
</evidence>
<keyword evidence="3" id="KW-0902">Two-component regulatory system</keyword>
<evidence type="ECO:0000256" key="5">
    <source>
        <dbReference type="ARBA" id="ARBA00023125"/>
    </source>
</evidence>
<proteinExistence type="predicted"/>
<gene>
    <name evidence="12" type="ORF">OHAE_5192</name>
</gene>
<dbReference type="GO" id="GO:0003677">
    <property type="term" value="F:DNA binding"/>
    <property type="evidence" value="ECO:0007669"/>
    <property type="project" value="UniProtKB-KW"/>
</dbReference>
<evidence type="ECO:0000256" key="1">
    <source>
        <dbReference type="ARBA" id="ARBA00004496"/>
    </source>
</evidence>
<comment type="subunit">
    <text evidence="8">Interacts with DivL, PleC, DivJ and PdhS.</text>
</comment>
<sequence length="123" mass="13278">MPNSGDTVLVVEDEALIRWNIVDALEEAGFKVLEVCNVVDAVAILGVVPDIIAVFTDVDMPGPKDWLDLAQVVSTDRPDVRILVASGRHRPANTDLPAECRFFAKPYSCANVIASLNEMLSAA</sequence>
<dbReference type="InterPro" id="IPR001789">
    <property type="entry name" value="Sig_transdc_resp-reg_receiver"/>
</dbReference>
<reference evidence="13" key="1">
    <citation type="submission" date="2017-12" db="EMBL/GenBank/DDBJ databases">
        <authorList>
            <person name="Diaz M."/>
        </authorList>
    </citation>
    <scope>NUCLEOTIDE SEQUENCE [LARGE SCALE GENOMIC DNA]</scope>
    <source>
        <strain evidence="13">FI11154</strain>
    </source>
</reference>
<evidence type="ECO:0000256" key="3">
    <source>
        <dbReference type="ARBA" id="ARBA00023012"/>
    </source>
</evidence>
<evidence type="ECO:0000256" key="6">
    <source>
        <dbReference type="ARBA" id="ARBA00023163"/>
    </source>
</evidence>
<evidence type="ECO:0000256" key="9">
    <source>
        <dbReference type="ARBA" id="ARBA00039809"/>
    </source>
</evidence>
<evidence type="ECO:0000256" key="7">
    <source>
        <dbReference type="ARBA" id="ARBA00037447"/>
    </source>
</evidence>
<evidence type="ECO:0000256" key="2">
    <source>
        <dbReference type="ARBA" id="ARBA00022553"/>
    </source>
</evidence>
<evidence type="ECO:0000313" key="12">
    <source>
        <dbReference type="EMBL" id="SPL62585.1"/>
    </source>
</evidence>
<evidence type="ECO:0000256" key="4">
    <source>
        <dbReference type="ARBA" id="ARBA00023015"/>
    </source>
</evidence>
<dbReference type="InterPro" id="IPR050595">
    <property type="entry name" value="Bact_response_regulator"/>
</dbReference>
<feature type="modified residue" description="4-aspartylphosphate" evidence="10">
    <location>
        <position position="57"/>
    </location>
</feature>
<dbReference type="RefSeq" id="WP_109366695.1">
    <property type="nucleotide sequence ID" value="NZ_OOFM01000003.1"/>
</dbReference>
<name>A0A2P9HES9_9HYPH</name>
<dbReference type="InterPro" id="IPR011006">
    <property type="entry name" value="CheY-like_superfamily"/>
</dbReference>
<organism evidence="12 13">
    <name type="scientific">Ochrobactrum soli</name>
    <dbReference type="NCBI Taxonomy" id="2448455"/>
    <lineage>
        <taxon>Bacteria</taxon>
        <taxon>Pseudomonadati</taxon>
        <taxon>Pseudomonadota</taxon>
        <taxon>Alphaproteobacteria</taxon>
        <taxon>Hyphomicrobiales</taxon>
        <taxon>Brucellaceae</taxon>
        <taxon>Brucella/Ochrobactrum group</taxon>
        <taxon>Ochrobactrum</taxon>
    </lineage>
</organism>
<dbReference type="EMBL" id="OOFM01000003">
    <property type="protein sequence ID" value="SPL62585.1"/>
    <property type="molecule type" value="Genomic_DNA"/>
</dbReference>
<dbReference type="Gene3D" id="3.40.50.2300">
    <property type="match status" value="1"/>
</dbReference>
<keyword evidence="6" id="KW-0804">Transcription</keyword>
<protein>
    <recommendedName>
        <fullName evidence="9">Polar-differentiation response regulator DivK</fullName>
    </recommendedName>
</protein>
<keyword evidence="4" id="KW-0805">Transcription regulation</keyword>
<comment type="function">
    <text evidence="7">Essential protein that is involved in the control of cell division, probably through the regulation of ctrA. Its phosphorylation status is regulated by PdhS.</text>
</comment>
<keyword evidence="5" id="KW-0238">DNA-binding</keyword>
<comment type="subcellular location">
    <subcellularLocation>
        <location evidence="1">Cytoplasm</location>
    </subcellularLocation>
</comment>
<accession>A0A2P9HES9</accession>
<dbReference type="GO" id="GO:0005737">
    <property type="term" value="C:cytoplasm"/>
    <property type="evidence" value="ECO:0007669"/>
    <property type="project" value="UniProtKB-SubCell"/>
</dbReference>
<dbReference type="PROSITE" id="PS50110">
    <property type="entry name" value="RESPONSE_REGULATORY"/>
    <property type="match status" value="1"/>
</dbReference>
<dbReference type="GO" id="GO:0000160">
    <property type="term" value="P:phosphorelay signal transduction system"/>
    <property type="evidence" value="ECO:0007669"/>
    <property type="project" value="UniProtKB-KW"/>
</dbReference>
<dbReference type="Pfam" id="PF00072">
    <property type="entry name" value="Response_reg"/>
    <property type="match status" value="1"/>
</dbReference>
<evidence type="ECO:0000256" key="8">
    <source>
        <dbReference type="ARBA" id="ARBA00038776"/>
    </source>
</evidence>
<dbReference type="PANTHER" id="PTHR44591:SF3">
    <property type="entry name" value="RESPONSE REGULATORY DOMAIN-CONTAINING PROTEIN"/>
    <property type="match status" value="1"/>
</dbReference>
<dbReference type="Proteomes" id="UP000246073">
    <property type="component" value="Unassembled WGS sequence"/>
</dbReference>
<dbReference type="SUPFAM" id="SSF52172">
    <property type="entry name" value="CheY-like"/>
    <property type="match status" value="1"/>
</dbReference>
<dbReference type="PANTHER" id="PTHR44591">
    <property type="entry name" value="STRESS RESPONSE REGULATOR PROTEIN 1"/>
    <property type="match status" value="1"/>
</dbReference>